<dbReference type="InterPro" id="IPR036138">
    <property type="entry name" value="PBP_dimer_sf"/>
</dbReference>
<dbReference type="Proteomes" id="UP000652763">
    <property type="component" value="Unassembled WGS sequence"/>
</dbReference>
<dbReference type="RefSeq" id="WP_191747681.1">
    <property type="nucleotide sequence ID" value="NZ_JACSQC010000005.1"/>
</dbReference>
<keyword evidence="3" id="KW-0472">Membrane</keyword>
<dbReference type="InterPro" id="IPR007887">
    <property type="entry name" value="MecA_N"/>
</dbReference>
<evidence type="ECO:0000313" key="9">
    <source>
        <dbReference type="EMBL" id="MBD8044579.1"/>
    </source>
</evidence>
<dbReference type="InterPro" id="IPR005311">
    <property type="entry name" value="PBP_dimer"/>
</dbReference>
<dbReference type="PANTHER" id="PTHR30627:SF24">
    <property type="entry name" value="PENICILLIN-BINDING PROTEIN 4B"/>
    <property type="match status" value="1"/>
</dbReference>
<dbReference type="Gene3D" id="3.40.710.10">
    <property type="entry name" value="DD-peptidase/beta-lactamase superfamily"/>
    <property type="match status" value="1"/>
</dbReference>
<dbReference type="Gene3D" id="3.90.1310.10">
    <property type="entry name" value="Penicillin-binding protein 2a (Domain 2)"/>
    <property type="match status" value="1"/>
</dbReference>
<comment type="subcellular location">
    <subcellularLocation>
        <location evidence="1">Membrane</location>
    </subcellularLocation>
</comment>
<keyword evidence="5" id="KW-0732">Signal</keyword>
<dbReference type="PANTHER" id="PTHR30627">
    <property type="entry name" value="PEPTIDOGLYCAN D,D-TRANSPEPTIDASE"/>
    <property type="match status" value="1"/>
</dbReference>
<dbReference type="SUPFAM" id="SSF56519">
    <property type="entry name" value="Penicillin binding protein dimerisation domain"/>
    <property type="match status" value="1"/>
</dbReference>
<dbReference type="SUPFAM" id="SSF56601">
    <property type="entry name" value="beta-lactamase/transpeptidase-like"/>
    <property type="match status" value="1"/>
</dbReference>
<organism evidence="9 10">
    <name type="scientific">Arthrobacter pullicola</name>
    <dbReference type="NCBI Taxonomy" id="2762224"/>
    <lineage>
        <taxon>Bacteria</taxon>
        <taxon>Bacillati</taxon>
        <taxon>Actinomycetota</taxon>
        <taxon>Actinomycetes</taxon>
        <taxon>Micrococcales</taxon>
        <taxon>Micrococcaceae</taxon>
        <taxon>Arthrobacter</taxon>
    </lineage>
</organism>
<evidence type="ECO:0000313" key="10">
    <source>
        <dbReference type="Proteomes" id="UP000652763"/>
    </source>
</evidence>
<comment type="caution">
    <text evidence="9">The sequence shown here is derived from an EMBL/GenBank/DDBJ whole genome shotgun (WGS) entry which is preliminary data.</text>
</comment>
<dbReference type="InterPro" id="IPR050515">
    <property type="entry name" value="Beta-lactam/transpept"/>
</dbReference>
<protein>
    <submittedName>
        <fullName evidence="9">Penicillin-binding protein</fullName>
    </submittedName>
</protein>
<gene>
    <name evidence="9" type="ORF">H9638_12250</name>
</gene>
<comment type="similarity">
    <text evidence="2">Belongs to the transpeptidase family.</text>
</comment>
<feature type="region of interest" description="Disordered" evidence="4">
    <location>
        <begin position="529"/>
        <end position="550"/>
    </location>
</feature>
<evidence type="ECO:0000256" key="5">
    <source>
        <dbReference type="SAM" id="SignalP"/>
    </source>
</evidence>
<dbReference type="Pfam" id="PF00905">
    <property type="entry name" value="Transpeptidase"/>
    <property type="match status" value="1"/>
</dbReference>
<dbReference type="EMBL" id="JACSQC010000005">
    <property type="protein sequence ID" value="MBD8044579.1"/>
    <property type="molecule type" value="Genomic_DNA"/>
</dbReference>
<feature type="domain" description="Penicillin-binding protein dimerisation" evidence="7">
    <location>
        <begin position="149"/>
        <end position="306"/>
    </location>
</feature>
<feature type="chain" id="PRO_5045990354" evidence="5">
    <location>
        <begin position="25"/>
        <end position="637"/>
    </location>
</feature>
<accession>A0ABR8YK48</accession>
<evidence type="ECO:0000256" key="1">
    <source>
        <dbReference type="ARBA" id="ARBA00004370"/>
    </source>
</evidence>
<dbReference type="InterPro" id="IPR012338">
    <property type="entry name" value="Beta-lactam/transpept-like"/>
</dbReference>
<dbReference type="Pfam" id="PF05223">
    <property type="entry name" value="MecA_N"/>
    <property type="match status" value="1"/>
</dbReference>
<sequence length="637" mass="64494">MVKHRLIAAAVSVSVLALSLSACSPEEGPGPEAAAETLAAGLSALDVTGSAFVDSSVEAVNGMLEHLVSGMAPLKPSVTVTKIEDVSDSQAAATLHYVWDVNAAAEDYSYDATVLLDRGEDNTWQARFTSTTVHPELDPTERLLRTTAPVRRGDILGAGGAVLMADRAVWHVGIDKVWLTEKEYASSAFYLSQYLNIDTDAFTAKVRAAGPKDFVEAVTVRQDSVPANFESEIATVPGAAALPEVRSLAQSGSFAGALLGSVGEATPELIEQSGGSLAAGDQTGLSGLQREYDTQLRGADAVTVQIATADNVRSAPLFETAGEAGKPLQTTLNAGIQTQAESALKDEPSAAALVAIQPSTGNILAAANGPGSGGAQTALLGQFAPGSAFQLATALAMLRTGAAPDTEVSCPADVTVDGRTFANPAGYPSGYLGGITLAEAFAQSCDTAFVNARDSVSQSDLSAAGAGLGLGVDSAIGTPAYFGSVPETADGALHAASMIGQGEVLVSPLALAVAGASVAKGERVSPALVSSADSGTDSTQSPQAPAPVTAEEAGTLREVMRGVVTDGSAQLLEDVPGNPVLAKNGAAGFGGETPPRTHAWVVAVHGDLAVALFIERGETAPAPAETLMKTFLDALTG</sequence>
<keyword evidence="10" id="KW-1185">Reference proteome</keyword>
<feature type="signal peptide" evidence="5">
    <location>
        <begin position="1"/>
        <end position="24"/>
    </location>
</feature>
<dbReference type="Pfam" id="PF03717">
    <property type="entry name" value="PBP_dimer"/>
    <property type="match status" value="1"/>
</dbReference>
<reference evidence="9 10" key="1">
    <citation type="submission" date="2020-08" db="EMBL/GenBank/DDBJ databases">
        <title>A Genomic Blueprint of the Chicken Gut Microbiome.</title>
        <authorList>
            <person name="Gilroy R."/>
            <person name="Ravi A."/>
            <person name="Getino M."/>
            <person name="Pursley I."/>
            <person name="Horton D.L."/>
            <person name="Alikhan N.-F."/>
            <person name="Baker D."/>
            <person name="Gharbi K."/>
            <person name="Hall N."/>
            <person name="Watson M."/>
            <person name="Adriaenssens E.M."/>
            <person name="Foster-Nyarko E."/>
            <person name="Jarju S."/>
            <person name="Secka A."/>
            <person name="Antonio M."/>
            <person name="Oren A."/>
            <person name="Chaudhuri R."/>
            <person name="La Ragione R.M."/>
            <person name="Hildebrand F."/>
            <person name="Pallen M.J."/>
        </authorList>
    </citation>
    <scope>NUCLEOTIDE SEQUENCE [LARGE SCALE GENOMIC DNA]</scope>
    <source>
        <strain evidence="9 10">Sa2BUA2</strain>
    </source>
</reference>
<evidence type="ECO:0000256" key="3">
    <source>
        <dbReference type="ARBA" id="ARBA00023136"/>
    </source>
</evidence>
<evidence type="ECO:0000259" key="7">
    <source>
        <dbReference type="Pfam" id="PF03717"/>
    </source>
</evidence>
<evidence type="ECO:0000256" key="4">
    <source>
        <dbReference type="SAM" id="MobiDB-lite"/>
    </source>
</evidence>
<feature type="domain" description="Penicillin-binding protein transpeptidase" evidence="6">
    <location>
        <begin position="352"/>
        <end position="605"/>
    </location>
</feature>
<evidence type="ECO:0000259" key="8">
    <source>
        <dbReference type="Pfam" id="PF05223"/>
    </source>
</evidence>
<dbReference type="InterPro" id="IPR001460">
    <property type="entry name" value="PCN-bd_Tpept"/>
</dbReference>
<feature type="compositionally biased region" description="Polar residues" evidence="4">
    <location>
        <begin position="531"/>
        <end position="543"/>
    </location>
</feature>
<proteinExistence type="inferred from homology"/>
<evidence type="ECO:0000256" key="2">
    <source>
        <dbReference type="ARBA" id="ARBA00007171"/>
    </source>
</evidence>
<feature type="domain" description="NTF2-like N-terminal transpeptidase" evidence="8">
    <location>
        <begin position="56"/>
        <end position="140"/>
    </location>
</feature>
<dbReference type="PROSITE" id="PS51257">
    <property type="entry name" value="PROKAR_LIPOPROTEIN"/>
    <property type="match status" value="1"/>
</dbReference>
<evidence type="ECO:0000259" key="6">
    <source>
        <dbReference type="Pfam" id="PF00905"/>
    </source>
</evidence>
<name>A0ABR8YK48_9MICC</name>